<dbReference type="Proteomes" id="UP000238169">
    <property type="component" value="Unassembled WGS sequence"/>
</dbReference>
<dbReference type="GO" id="GO:0005886">
    <property type="term" value="C:plasma membrane"/>
    <property type="evidence" value="ECO:0007669"/>
    <property type="project" value="UniProtKB-SubCell"/>
</dbReference>
<feature type="transmembrane region" description="Helical" evidence="8">
    <location>
        <begin position="404"/>
        <end position="424"/>
    </location>
</feature>
<dbReference type="PROSITE" id="PS00216">
    <property type="entry name" value="SUGAR_TRANSPORT_1"/>
    <property type="match status" value="1"/>
</dbReference>
<dbReference type="InterPro" id="IPR005829">
    <property type="entry name" value="Sugar_transporter_CS"/>
</dbReference>
<evidence type="ECO:0000256" key="8">
    <source>
        <dbReference type="SAM" id="Phobius"/>
    </source>
</evidence>
<dbReference type="InterPro" id="IPR036259">
    <property type="entry name" value="MFS_trans_sf"/>
</dbReference>
<dbReference type="RefSeq" id="WP_245933176.1">
    <property type="nucleotide sequence ID" value="NZ_OGTP01000028.1"/>
</dbReference>
<evidence type="ECO:0000313" key="11">
    <source>
        <dbReference type="Proteomes" id="UP000238169"/>
    </source>
</evidence>
<sequence>MSTQAVAVNGAMSMSGKAIFYTVLGNALEWIDFASYAYFATVIAHQFFPTQDRSMALISTFAVFGVGLIARPLGAIFFGRLGDVQGRRTALMVAMPLMGLGTLLIGLMPTYEQVGIAAPVCLVLCRLLQGFSAGGEAGNAITFLIEWAPPNRRALYACLQQASGVFGTVFGSAVAAVLATTMSHDALESYGWRILFIVGGGVIAPLGFYLRAKIDETPAFVEQSHADKVSGRGHSTNARSVWLSCARAIGMTMVWVASYYVFLSYLPAFLSSHARIPSSVALWVNTVGLLSMATSIVLSAVISDIVGRKPLLIIVAFAFILIPYPLFKLFLSGASFPLLVVTLACVGALVGVFAGVFPATMAEMFPTHLRSGSVSFAFGLATAIFGGFGSLVSEALIKFTGSHLAPSAYVILSAIISLPIILSLRETAHQPLKQS</sequence>
<feature type="transmembrane region" description="Helical" evidence="8">
    <location>
        <begin position="282"/>
        <end position="303"/>
    </location>
</feature>
<dbReference type="PROSITE" id="PS50850">
    <property type="entry name" value="MFS"/>
    <property type="match status" value="1"/>
</dbReference>
<keyword evidence="4 8" id="KW-0812">Transmembrane</keyword>
<accession>A0A2U3IDD7</accession>
<keyword evidence="5" id="KW-0769">Symport</keyword>
<keyword evidence="3" id="KW-1003">Cell membrane</keyword>
<evidence type="ECO:0000256" key="7">
    <source>
        <dbReference type="ARBA" id="ARBA00023136"/>
    </source>
</evidence>
<feature type="transmembrane region" description="Helical" evidence="8">
    <location>
        <begin position="339"/>
        <end position="362"/>
    </location>
</feature>
<dbReference type="SUPFAM" id="SSF103473">
    <property type="entry name" value="MFS general substrate transporter"/>
    <property type="match status" value="1"/>
</dbReference>
<keyword evidence="6 8" id="KW-1133">Transmembrane helix</keyword>
<evidence type="ECO:0000256" key="4">
    <source>
        <dbReference type="ARBA" id="ARBA00022692"/>
    </source>
</evidence>
<keyword evidence="7 8" id="KW-0472">Membrane</keyword>
<name>A0A2U3IDD7_9BURK</name>
<dbReference type="GO" id="GO:0015293">
    <property type="term" value="F:symporter activity"/>
    <property type="evidence" value="ECO:0007669"/>
    <property type="project" value="UniProtKB-KW"/>
</dbReference>
<keyword evidence="2" id="KW-0813">Transport</keyword>
<dbReference type="Gene3D" id="1.20.1250.20">
    <property type="entry name" value="MFS general substrate transporter like domains"/>
    <property type="match status" value="2"/>
</dbReference>
<comment type="subcellular location">
    <subcellularLocation>
        <location evidence="1">Cell membrane</location>
        <topology evidence="1">Multi-pass membrane protein</topology>
    </subcellularLocation>
</comment>
<dbReference type="InterPro" id="IPR051084">
    <property type="entry name" value="H+-coupled_symporters"/>
</dbReference>
<proteinExistence type="predicted"/>
<feature type="domain" description="Major facilitator superfamily (MFS) profile" evidence="9">
    <location>
        <begin position="18"/>
        <end position="431"/>
    </location>
</feature>
<protein>
    <submittedName>
        <fullName evidence="10">Membrane protein</fullName>
    </submittedName>
</protein>
<evidence type="ECO:0000256" key="1">
    <source>
        <dbReference type="ARBA" id="ARBA00004651"/>
    </source>
</evidence>
<evidence type="ECO:0000256" key="2">
    <source>
        <dbReference type="ARBA" id="ARBA00022448"/>
    </source>
</evidence>
<dbReference type="FunFam" id="1.20.1250.20:FF:000001">
    <property type="entry name" value="Dicarboxylate MFS transporter"/>
    <property type="match status" value="1"/>
</dbReference>
<dbReference type="PANTHER" id="PTHR43528:SF1">
    <property type="entry name" value="ALPHA-KETOGLUTARATE PERMEASE"/>
    <property type="match status" value="1"/>
</dbReference>
<feature type="transmembrane region" description="Helical" evidence="8">
    <location>
        <begin position="154"/>
        <end position="178"/>
    </location>
</feature>
<evidence type="ECO:0000256" key="3">
    <source>
        <dbReference type="ARBA" id="ARBA00022475"/>
    </source>
</evidence>
<dbReference type="InterPro" id="IPR005828">
    <property type="entry name" value="MFS_sugar_transport-like"/>
</dbReference>
<dbReference type="EMBL" id="OGTP01000028">
    <property type="protein sequence ID" value="SPB18233.1"/>
    <property type="molecule type" value="Genomic_DNA"/>
</dbReference>
<keyword evidence="11" id="KW-1185">Reference proteome</keyword>
<feature type="transmembrane region" description="Helical" evidence="8">
    <location>
        <begin position="241"/>
        <end position="262"/>
    </location>
</feature>
<feature type="transmembrane region" description="Helical" evidence="8">
    <location>
        <begin position="374"/>
        <end position="392"/>
    </location>
</feature>
<evidence type="ECO:0000313" key="10">
    <source>
        <dbReference type="EMBL" id="SPB18233.1"/>
    </source>
</evidence>
<feature type="transmembrane region" description="Helical" evidence="8">
    <location>
        <begin position="90"/>
        <end position="108"/>
    </location>
</feature>
<organism evidence="10 11">
    <name type="scientific">Caballeronia novacaledonica</name>
    <dbReference type="NCBI Taxonomy" id="1544861"/>
    <lineage>
        <taxon>Bacteria</taxon>
        <taxon>Pseudomonadati</taxon>
        <taxon>Pseudomonadota</taxon>
        <taxon>Betaproteobacteria</taxon>
        <taxon>Burkholderiales</taxon>
        <taxon>Burkholderiaceae</taxon>
        <taxon>Caballeronia</taxon>
    </lineage>
</organism>
<feature type="transmembrane region" description="Helical" evidence="8">
    <location>
        <begin position="310"/>
        <end position="327"/>
    </location>
</feature>
<reference evidence="11" key="1">
    <citation type="submission" date="2018-01" db="EMBL/GenBank/DDBJ databases">
        <authorList>
            <person name="Peeters C."/>
        </authorList>
    </citation>
    <scope>NUCLEOTIDE SEQUENCE [LARGE SCALE GENOMIC DNA]</scope>
</reference>
<gene>
    <name evidence="10" type="ORF">NOV72_05432</name>
</gene>
<dbReference type="InterPro" id="IPR020846">
    <property type="entry name" value="MFS_dom"/>
</dbReference>
<dbReference type="PROSITE" id="PS00217">
    <property type="entry name" value="SUGAR_TRANSPORT_2"/>
    <property type="match status" value="1"/>
</dbReference>
<evidence type="ECO:0000256" key="6">
    <source>
        <dbReference type="ARBA" id="ARBA00022989"/>
    </source>
</evidence>
<evidence type="ECO:0000259" key="9">
    <source>
        <dbReference type="PROSITE" id="PS50850"/>
    </source>
</evidence>
<evidence type="ECO:0000256" key="5">
    <source>
        <dbReference type="ARBA" id="ARBA00022847"/>
    </source>
</evidence>
<dbReference type="AlphaFoldDB" id="A0A2U3IDD7"/>
<feature type="transmembrane region" description="Helical" evidence="8">
    <location>
        <begin position="190"/>
        <end position="210"/>
    </location>
</feature>
<dbReference type="PANTHER" id="PTHR43528">
    <property type="entry name" value="ALPHA-KETOGLUTARATE PERMEASE"/>
    <property type="match status" value="1"/>
</dbReference>
<dbReference type="Pfam" id="PF00083">
    <property type="entry name" value="Sugar_tr"/>
    <property type="match status" value="1"/>
</dbReference>
<feature type="transmembrane region" description="Helical" evidence="8">
    <location>
        <begin position="55"/>
        <end position="78"/>
    </location>
</feature>